<evidence type="ECO:0000259" key="6">
    <source>
        <dbReference type="Pfam" id="PF00884"/>
    </source>
</evidence>
<name>A0A5C0VKU9_9SPHI</name>
<evidence type="ECO:0000256" key="4">
    <source>
        <dbReference type="ARBA" id="ARBA00022837"/>
    </source>
</evidence>
<evidence type="ECO:0000256" key="2">
    <source>
        <dbReference type="ARBA" id="ARBA00022723"/>
    </source>
</evidence>
<evidence type="ECO:0000256" key="3">
    <source>
        <dbReference type="ARBA" id="ARBA00022801"/>
    </source>
</evidence>
<comment type="similarity">
    <text evidence="1">Belongs to the sulfatase family.</text>
</comment>
<dbReference type="InterPro" id="IPR000917">
    <property type="entry name" value="Sulfatase_N"/>
</dbReference>
<dbReference type="PANTHER" id="PTHR42693">
    <property type="entry name" value="ARYLSULFATASE FAMILY MEMBER"/>
    <property type="match status" value="1"/>
</dbReference>
<dbReference type="InterPro" id="IPR050738">
    <property type="entry name" value="Sulfatase"/>
</dbReference>
<evidence type="ECO:0000256" key="5">
    <source>
        <dbReference type="SAM" id="SignalP"/>
    </source>
</evidence>
<dbReference type="Proteomes" id="UP000323653">
    <property type="component" value="Chromosome"/>
</dbReference>
<dbReference type="EMBL" id="CP043329">
    <property type="protein sequence ID" value="QEK53106.1"/>
    <property type="molecule type" value="Genomic_DNA"/>
</dbReference>
<evidence type="ECO:0000313" key="7">
    <source>
        <dbReference type="EMBL" id="QEK53106.1"/>
    </source>
</evidence>
<dbReference type="InterPro" id="IPR017850">
    <property type="entry name" value="Alkaline_phosphatase_core_sf"/>
</dbReference>
<keyword evidence="3 7" id="KW-0378">Hydrolase</keyword>
<organism evidence="7 8">
    <name type="scientific">Pedobacter aquae</name>
    <dbReference type="NCBI Taxonomy" id="2605747"/>
    <lineage>
        <taxon>Bacteria</taxon>
        <taxon>Pseudomonadati</taxon>
        <taxon>Bacteroidota</taxon>
        <taxon>Sphingobacteriia</taxon>
        <taxon>Sphingobacteriales</taxon>
        <taxon>Sphingobacteriaceae</taxon>
        <taxon>Pedobacter</taxon>
    </lineage>
</organism>
<keyword evidence="8" id="KW-1185">Reference proteome</keyword>
<keyword evidence="2" id="KW-0479">Metal-binding</keyword>
<keyword evidence="5" id="KW-0732">Signal</keyword>
<gene>
    <name evidence="7" type="ORF">FYC62_16535</name>
</gene>
<evidence type="ECO:0000256" key="1">
    <source>
        <dbReference type="ARBA" id="ARBA00008779"/>
    </source>
</evidence>
<dbReference type="GO" id="GO:0046872">
    <property type="term" value="F:metal ion binding"/>
    <property type="evidence" value="ECO:0007669"/>
    <property type="project" value="UniProtKB-KW"/>
</dbReference>
<proteinExistence type="inferred from homology"/>
<accession>A0A5C0VKU9</accession>
<feature type="signal peptide" evidence="5">
    <location>
        <begin position="1"/>
        <end position="20"/>
    </location>
</feature>
<sequence length="466" mass="52659">MRKLIFFLPFVLCLTMQIQAQNAKPNVIVILADDLGYQDVGFNGCKDIPTPNIDKIAKNGVVFKNGYVTYAVCGPSRAGLITGRYQDRFGFSRNPLLAPHDIDMGLPLSEETMADILKKSGYKSTVLGKWHLGSHPALHPLKRGFDEFFGFVDGGHQYFPESWTLNDITETRTQNDGYRTKLLRGNKPIEEKEYLTDALSREAVEFIGRNTKTPFFIYLAYNAPHSPLQATSKYLDRFSAIQNPKRKTYAAMVSAMDDGVGAVLQQLKDKGLEKNTMVVFLSDNGGPENDNASDNGILRGQKSNFWDGGIKVPFAIQWPGKIKAGTVYEKPVISLDILATVVASVKAKINPAKPLDGVNLLPYLNGENKKAPHDYLFWRNYDQDIIAVRTEKHKIVVTKAFNEELFNSLEDIAEKTNLFQDDKQTFDKLMQQWKVWNGQLKEPLFLGLTQEKQYNELNPKRFVFDK</sequence>
<dbReference type="GO" id="GO:0004065">
    <property type="term" value="F:arylsulfatase activity"/>
    <property type="evidence" value="ECO:0007669"/>
    <property type="project" value="TreeGrafter"/>
</dbReference>
<dbReference type="GO" id="GO:0016740">
    <property type="term" value="F:transferase activity"/>
    <property type="evidence" value="ECO:0007669"/>
    <property type="project" value="UniProtKB-KW"/>
</dbReference>
<dbReference type="PANTHER" id="PTHR42693:SF53">
    <property type="entry name" value="ENDO-4-O-SULFATASE"/>
    <property type="match status" value="1"/>
</dbReference>
<protein>
    <submittedName>
        <fullName evidence="7">Sulfatase-like hydrolase/transferase</fullName>
    </submittedName>
</protein>
<keyword evidence="4" id="KW-0106">Calcium</keyword>
<dbReference type="PROSITE" id="PS00523">
    <property type="entry name" value="SULFATASE_1"/>
    <property type="match status" value="1"/>
</dbReference>
<dbReference type="Gene3D" id="3.40.720.10">
    <property type="entry name" value="Alkaline Phosphatase, subunit A"/>
    <property type="match status" value="1"/>
</dbReference>
<dbReference type="KEGG" id="pej:FYC62_16535"/>
<dbReference type="Pfam" id="PF00884">
    <property type="entry name" value="Sulfatase"/>
    <property type="match status" value="1"/>
</dbReference>
<reference evidence="7 8" key="1">
    <citation type="submission" date="2019-08" db="EMBL/GenBank/DDBJ databases">
        <title>Pedobacter sp. nov., isolated from Han river, South Korea.</title>
        <authorList>
            <person name="Lee D.-H."/>
            <person name="Kim Y.-S."/>
            <person name="Hwang E.-M."/>
            <person name="Le Tran T.C."/>
            <person name="Cha C.-J."/>
        </authorList>
    </citation>
    <scope>NUCLEOTIDE SEQUENCE [LARGE SCALE GENOMIC DNA]</scope>
    <source>
        <strain evidence="7 8">CJ43</strain>
    </source>
</reference>
<feature type="chain" id="PRO_5023141198" evidence="5">
    <location>
        <begin position="21"/>
        <end position="466"/>
    </location>
</feature>
<dbReference type="SUPFAM" id="SSF53649">
    <property type="entry name" value="Alkaline phosphatase-like"/>
    <property type="match status" value="1"/>
</dbReference>
<evidence type="ECO:0000313" key="8">
    <source>
        <dbReference type="Proteomes" id="UP000323653"/>
    </source>
</evidence>
<dbReference type="InterPro" id="IPR024607">
    <property type="entry name" value="Sulfatase_CS"/>
</dbReference>
<dbReference type="RefSeq" id="WP_149075741.1">
    <property type="nucleotide sequence ID" value="NZ_CP043329.1"/>
</dbReference>
<keyword evidence="7" id="KW-0808">Transferase</keyword>
<feature type="domain" description="Sulfatase N-terminal" evidence="6">
    <location>
        <begin position="25"/>
        <end position="342"/>
    </location>
</feature>
<dbReference type="AlphaFoldDB" id="A0A5C0VKU9"/>